<reference evidence="1" key="2">
    <citation type="submission" date="2016-06" db="EMBL/GenBank/DDBJ databases">
        <title>The genome of a short-lived fish provides insights into sex chromosome evolution and the genetic control of aging.</title>
        <authorList>
            <person name="Reichwald K."/>
            <person name="Felder M."/>
            <person name="Petzold A."/>
            <person name="Koch P."/>
            <person name="Groth M."/>
            <person name="Platzer M."/>
        </authorList>
    </citation>
    <scope>NUCLEOTIDE SEQUENCE</scope>
    <source>
        <tissue evidence="1">Brain</tissue>
    </source>
</reference>
<dbReference type="InterPro" id="IPR021109">
    <property type="entry name" value="Peptidase_aspartic_dom_sf"/>
</dbReference>
<dbReference type="SUPFAM" id="SSF50630">
    <property type="entry name" value="Acid proteases"/>
    <property type="match status" value="1"/>
</dbReference>
<organism evidence="1">
    <name type="scientific">Nothobranchius korthausae</name>
    <dbReference type="NCBI Taxonomy" id="1143690"/>
    <lineage>
        <taxon>Eukaryota</taxon>
        <taxon>Metazoa</taxon>
        <taxon>Chordata</taxon>
        <taxon>Craniata</taxon>
        <taxon>Vertebrata</taxon>
        <taxon>Euteleostomi</taxon>
        <taxon>Actinopterygii</taxon>
        <taxon>Neopterygii</taxon>
        <taxon>Teleostei</taxon>
        <taxon>Neoteleostei</taxon>
        <taxon>Acanthomorphata</taxon>
        <taxon>Ovalentaria</taxon>
        <taxon>Atherinomorphae</taxon>
        <taxon>Cyprinodontiformes</taxon>
        <taxon>Nothobranchiidae</taxon>
        <taxon>Nothobranchius</taxon>
    </lineage>
</organism>
<dbReference type="Gene3D" id="2.40.70.10">
    <property type="entry name" value="Acid Proteases"/>
    <property type="match status" value="1"/>
</dbReference>
<reference evidence="1" key="1">
    <citation type="submission" date="2016-05" db="EMBL/GenBank/DDBJ databases">
        <authorList>
            <person name="Lavstsen T."/>
            <person name="Jespersen J.S."/>
        </authorList>
    </citation>
    <scope>NUCLEOTIDE SEQUENCE</scope>
    <source>
        <tissue evidence="1">Brain</tissue>
    </source>
</reference>
<evidence type="ECO:0000313" key="1">
    <source>
        <dbReference type="EMBL" id="SBQ70679.1"/>
    </source>
</evidence>
<dbReference type="AlphaFoldDB" id="A0A1A8GJU6"/>
<protein>
    <submittedName>
        <fullName evidence="1">Pol polyprotein</fullName>
    </submittedName>
</protein>
<proteinExistence type="predicted"/>
<gene>
    <name evidence="1" type="primary">POL</name>
</gene>
<dbReference type="Pfam" id="PF13975">
    <property type="entry name" value="gag-asp_proteas"/>
    <property type="match status" value="1"/>
</dbReference>
<sequence length="185" mass="20246">MSPCPYVDVNMGGVQVTCLLDTGSMVSTISESCFHQHFEPWGVEKLHSCHWLQLRAANGLAIPYIGYLELEVELCGRVMTECGILVVKDAPGEEFPVPSAVLGMNVISRCYRELFGEHGSALFSLPQLLKAPEPVMSALQECCQVSVGVPRRITGILKVGGKKACRIPAGMMKIVRSYLNTNPHR</sequence>
<dbReference type="EMBL" id="HAEC01002602">
    <property type="protein sequence ID" value="SBQ70679.1"/>
    <property type="molecule type" value="Transcribed_RNA"/>
</dbReference>
<name>A0A1A8GJU6_9TELE</name>
<accession>A0A1A8GJU6</accession>
<dbReference type="CDD" id="cd00303">
    <property type="entry name" value="retropepsin_like"/>
    <property type="match status" value="1"/>
</dbReference>